<gene>
    <name evidence="1" type="ORF">METZ01_LOCUS216186</name>
</gene>
<protein>
    <submittedName>
        <fullName evidence="1">Uncharacterized protein</fullName>
    </submittedName>
</protein>
<name>A0A382FL49_9ZZZZ</name>
<dbReference type="AlphaFoldDB" id="A0A382FL49"/>
<evidence type="ECO:0000313" key="1">
    <source>
        <dbReference type="EMBL" id="SVB63332.1"/>
    </source>
</evidence>
<reference evidence="1" key="1">
    <citation type="submission" date="2018-05" db="EMBL/GenBank/DDBJ databases">
        <authorList>
            <person name="Lanie J.A."/>
            <person name="Ng W.-L."/>
            <person name="Kazmierczak K.M."/>
            <person name="Andrzejewski T.M."/>
            <person name="Davidsen T.M."/>
            <person name="Wayne K.J."/>
            <person name="Tettelin H."/>
            <person name="Glass J.I."/>
            <person name="Rusch D."/>
            <person name="Podicherti R."/>
            <person name="Tsui H.-C.T."/>
            <person name="Winkler M.E."/>
        </authorList>
    </citation>
    <scope>NUCLEOTIDE SEQUENCE</scope>
</reference>
<dbReference type="EMBL" id="UINC01050412">
    <property type="protein sequence ID" value="SVB63332.1"/>
    <property type="molecule type" value="Genomic_DNA"/>
</dbReference>
<proteinExistence type="predicted"/>
<sequence length="110" mass="11701">MNKTLSIVTLFVLAAVPQNSLAQNPPCWAVNPPDFQFNASVSGVLIFNGVESTDSTDIIAAFVGGECRGVKTDGLYFPPSEHWIFGLTIYGNISGEVITFKAYDASAGLV</sequence>
<accession>A0A382FL49</accession>
<feature type="non-terminal residue" evidence="1">
    <location>
        <position position="110"/>
    </location>
</feature>
<organism evidence="1">
    <name type="scientific">marine metagenome</name>
    <dbReference type="NCBI Taxonomy" id="408172"/>
    <lineage>
        <taxon>unclassified sequences</taxon>
        <taxon>metagenomes</taxon>
        <taxon>ecological metagenomes</taxon>
    </lineage>
</organism>